<dbReference type="KEGG" id="ela:UCREL1_4919"/>
<dbReference type="InterPro" id="IPR011057">
    <property type="entry name" value="Mss4-like_sf"/>
</dbReference>
<dbReference type="HOGENOM" id="CLU_2121060_0_0_1"/>
<accession>M7SU59</accession>
<dbReference type="OMA" id="WHNNGRE"/>
<organism evidence="2 3">
    <name type="scientific">Eutypa lata (strain UCR-EL1)</name>
    <name type="common">Grapevine dieback disease fungus</name>
    <name type="synonym">Eutypa armeniacae</name>
    <dbReference type="NCBI Taxonomy" id="1287681"/>
    <lineage>
        <taxon>Eukaryota</taxon>
        <taxon>Fungi</taxon>
        <taxon>Dikarya</taxon>
        <taxon>Ascomycota</taxon>
        <taxon>Pezizomycotina</taxon>
        <taxon>Sordariomycetes</taxon>
        <taxon>Xylariomycetidae</taxon>
        <taxon>Xylariales</taxon>
        <taxon>Diatrypaceae</taxon>
        <taxon>Eutypa</taxon>
    </lineage>
</organism>
<dbReference type="Proteomes" id="UP000012174">
    <property type="component" value="Unassembled WGS sequence"/>
</dbReference>
<reference evidence="3" key="1">
    <citation type="journal article" date="2013" name="Genome Announc.">
        <title>Draft genome sequence of the grapevine dieback fungus Eutypa lata UCR-EL1.</title>
        <authorList>
            <person name="Blanco-Ulate B."/>
            <person name="Rolshausen P.E."/>
            <person name="Cantu D."/>
        </authorList>
    </citation>
    <scope>NUCLEOTIDE SEQUENCE [LARGE SCALE GENOMIC DNA]</scope>
    <source>
        <strain evidence="3">UCR-EL1</strain>
    </source>
</reference>
<gene>
    <name evidence="2" type="ORF">UCREL1_4919</name>
</gene>
<dbReference type="SUPFAM" id="SSF51316">
    <property type="entry name" value="Mss4-like"/>
    <property type="match status" value="1"/>
</dbReference>
<name>M7SU59_EUTLA</name>
<evidence type="ECO:0000313" key="3">
    <source>
        <dbReference type="Proteomes" id="UP000012174"/>
    </source>
</evidence>
<proteinExistence type="predicted"/>
<feature type="region of interest" description="Disordered" evidence="1">
    <location>
        <begin position="92"/>
        <end position="114"/>
    </location>
</feature>
<keyword evidence="3" id="KW-1185">Reference proteome</keyword>
<protein>
    <submittedName>
        <fullName evidence="2">Putative glutathione-dependent formaldehyde-activating enzyme protein</fullName>
    </submittedName>
</protein>
<dbReference type="AlphaFoldDB" id="M7SU59"/>
<evidence type="ECO:0000256" key="1">
    <source>
        <dbReference type="SAM" id="MobiDB-lite"/>
    </source>
</evidence>
<evidence type="ECO:0000313" key="2">
    <source>
        <dbReference type="EMBL" id="EMR68073.1"/>
    </source>
</evidence>
<dbReference type="OrthoDB" id="2993351at2759"/>
<dbReference type="EMBL" id="KB706308">
    <property type="protein sequence ID" value="EMR68073.1"/>
    <property type="molecule type" value="Genomic_DNA"/>
</dbReference>
<sequence>MFPEEVRCRVVVESMSDDPTADNVVWHNNGRERCGVYQFNTKQKDQLFCPKCGTSIGIDFREVHKPHTYGISARTIYGINLDELELKKFAGTDKVPPAGDLSGQWWDEEKQEMK</sequence>
<dbReference type="Gene3D" id="2.170.150.70">
    <property type="match status" value="1"/>
</dbReference>